<sequence length="133" mass="14754">MKTLASLLDSKHCLIDPELNLEKPIPFGMKVTTRIPNLASKIEPRGEVLRELMFEKYSNSMQLLNLESGKIKVSCDYTVTASNPTLSMNQLESSLPSVSSLKIKLQLPSPQLTDFKAQSPADQLLDSKIQPPI</sequence>
<reference evidence="1" key="1">
    <citation type="submission" date="2021-03" db="EMBL/GenBank/DDBJ databases">
        <title>Draft genome sequence of rust myrtle Austropuccinia psidii MF-1, a brazilian biotype.</title>
        <authorList>
            <person name="Quecine M.C."/>
            <person name="Pachon D.M.R."/>
            <person name="Bonatelli M.L."/>
            <person name="Correr F.H."/>
            <person name="Franceschini L.M."/>
            <person name="Leite T.F."/>
            <person name="Margarido G.R.A."/>
            <person name="Almeida C.A."/>
            <person name="Ferrarezi J.A."/>
            <person name="Labate C.A."/>
        </authorList>
    </citation>
    <scope>NUCLEOTIDE SEQUENCE</scope>
    <source>
        <strain evidence="1">MF-1</strain>
    </source>
</reference>
<evidence type="ECO:0000313" key="2">
    <source>
        <dbReference type="Proteomes" id="UP000765509"/>
    </source>
</evidence>
<keyword evidence="2" id="KW-1185">Reference proteome</keyword>
<gene>
    <name evidence="1" type="ORF">O181_088478</name>
</gene>
<name>A0A9Q3P2X5_9BASI</name>
<dbReference type="AlphaFoldDB" id="A0A9Q3P2X5"/>
<dbReference type="EMBL" id="AVOT02054019">
    <property type="protein sequence ID" value="MBW0548763.1"/>
    <property type="molecule type" value="Genomic_DNA"/>
</dbReference>
<organism evidence="1 2">
    <name type="scientific">Austropuccinia psidii MF-1</name>
    <dbReference type="NCBI Taxonomy" id="1389203"/>
    <lineage>
        <taxon>Eukaryota</taxon>
        <taxon>Fungi</taxon>
        <taxon>Dikarya</taxon>
        <taxon>Basidiomycota</taxon>
        <taxon>Pucciniomycotina</taxon>
        <taxon>Pucciniomycetes</taxon>
        <taxon>Pucciniales</taxon>
        <taxon>Sphaerophragmiaceae</taxon>
        <taxon>Austropuccinia</taxon>
    </lineage>
</organism>
<evidence type="ECO:0000313" key="1">
    <source>
        <dbReference type="EMBL" id="MBW0548763.1"/>
    </source>
</evidence>
<comment type="caution">
    <text evidence="1">The sequence shown here is derived from an EMBL/GenBank/DDBJ whole genome shotgun (WGS) entry which is preliminary data.</text>
</comment>
<protein>
    <submittedName>
        <fullName evidence="1">Uncharacterized protein</fullName>
    </submittedName>
</protein>
<accession>A0A9Q3P2X5</accession>
<proteinExistence type="predicted"/>
<dbReference type="Proteomes" id="UP000765509">
    <property type="component" value="Unassembled WGS sequence"/>
</dbReference>